<gene>
    <name evidence="3" type="ORF">DXH78_09835</name>
</gene>
<dbReference type="SUPFAM" id="SSF103515">
    <property type="entry name" value="Autotransporter"/>
    <property type="match status" value="1"/>
</dbReference>
<keyword evidence="1" id="KW-0732">Signal</keyword>
<dbReference type="OrthoDB" id="9824870at2"/>
<dbReference type="Pfam" id="PF03797">
    <property type="entry name" value="Autotransporter"/>
    <property type="match status" value="1"/>
</dbReference>
<evidence type="ECO:0000259" key="2">
    <source>
        <dbReference type="PROSITE" id="PS51208"/>
    </source>
</evidence>
<reference evidence="4" key="1">
    <citation type="submission" date="2018-08" db="EMBL/GenBank/DDBJ databases">
        <authorList>
            <person name="Kim S.-J."/>
            <person name="Jung G.-Y."/>
        </authorList>
    </citation>
    <scope>NUCLEOTIDE SEQUENCE [LARGE SCALE GENOMIC DNA]</scope>
    <source>
        <strain evidence="4">GY_H</strain>
    </source>
</reference>
<dbReference type="PROSITE" id="PS51208">
    <property type="entry name" value="AUTOTRANSPORTER"/>
    <property type="match status" value="1"/>
</dbReference>
<keyword evidence="4" id="KW-1185">Reference proteome</keyword>
<dbReference type="AlphaFoldDB" id="A0A371BB37"/>
<evidence type="ECO:0000313" key="3">
    <source>
        <dbReference type="EMBL" id="RDV04835.1"/>
    </source>
</evidence>
<dbReference type="InterPro" id="IPR036709">
    <property type="entry name" value="Autotransporte_beta_dom_sf"/>
</dbReference>
<proteinExistence type="predicted"/>
<dbReference type="SMART" id="SM00869">
    <property type="entry name" value="Autotransporter"/>
    <property type="match status" value="1"/>
</dbReference>
<comment type="caution">
    <text evidence="3">The sequence shown here is derived from an EMBL/GenBank/DDBJ whole genome shotgun (WGS) entry which is preliminary data.</text>
</comment>
<feature type="chain" id="PRO_5016579883" evidence="1">
    <location>
        <begin position="19"/>
        <end position="298"/>
    </location>
</feature>
<dbReference type="InterPro" id="IPR005546">
    <property type="entry name" value="Autotransporte_beta"/>
</dbReference>
<evidence type="ECO:0000313" key="4">
    <source>
        <dbReference type="Proteomes" id="UP000263993"/>
    </source>
</evidence>
<dbReference type="Gene3D" id="2.40.128.130">
    <property type="entry name" value="Autotransporter beta-domain"/>
    <property type="match status" value="1"/>
</dbReference>
<dbReference type="RefSeq" id="WP_115516862.1">
    <property type="nucleotide sequence ID" value="NZ_QRGO01000001.1"/>
</dbReference>
<feature type="signal peptide" evidence="1">
    <location>
        <begin position="1"/>
        <end position="18"/>
    </location>
</feature>
<organism evidence="3 4">
    <name type="scientific">Undibacter mobilis</name>
    <dbReference type="NCBI Taxonomy" id="2292256"/>
    <lineage>
        <taxon>Bacteria</taxon>
        <taxon>Pseudomonadati</taxon>
        <taxon>Pseudomonadota</taxon>
        <taxon>Alphaproteobacteria</taxon>
        <taxon>Hyphomicrobiales</taxon>
        <taxon>Nitrobacteraceae</taxon>
        <taxon>Undibacter</taxon>
    </lineage>
</organism>
<dbReference type="Proteomes" id="UP000263993">
    <property type="component" value="Unassembled WGS sequence"/>
</dbReference>
<dbReference type="EMBL" id="QRGO01000001">
    <property type="protein sequence ID" value="RDV04835.1"/>
    <property type="molecule type" value="Genomic_DNA"/>
</dbReference>
<accession>A0A371BB37</accession>
<evidence type="ECO:0000256" key="1">
    <source>
        <dbReference type="SAM" id="SignalP"/>
    </source>
</evidence>
<protein>
    <submittedName>
        <fullName evidence="3">Autotransporter outer membrane beta-barrel domain-containing protein</fullName>
    </submittedName>
</protein>
<sequence>MRLRLAVIAALAATPALAQESTQLANRIGAITDALSQYRSLDNGVWAAAGAGRINDKRPALSRTVTTQSFQAGYDRRFASPFTAQDQLVLGAAVAALSAKAQTDAQNMRVDSRGVSLTGYGVYSPWLFLSFPVSFTVTRWSSDQTRDGTNLMPVYRTSYESTSYASSVGAALTLPVARFLATTSLSHRYSSNNRPAYLEAINPLATDFQFTPSETTDASQLVGNVRLALPFETGRAWVSAGYAHDLKRSPSEGTRSEFPLGIGLDLLSPRWQLGIAGQVILRDDITAYAGALTGRMQF</sequence>
<name>A0A371BB37_9BRAD</name>
<feature type="domain" description="Autotransporter" evidence="2">
    <location>
        <begin position="38"/>
        <end position="298"/>
    </location>
</feature>